<feature type="domain" description="Enoyl reductase (ER)" evidence="1">
    <location>
        <begin position="11"/>
        <end position="322"/>
    </location>
</feature>
<organism evidence="2 3">
    <name type="scientific">Bradyrhizobium lablabi</name>
    <dbReference type="NCBI Taxonomy" id="722472"/>
    <lineage>
        <taxon>Bacteria</taxon>
        <taxon>Pseudomonadati</taxon>
        <taxon>Pseudomonadota</taxon>
        <taxon>Alphaproteobacteria</taxon>
        <taxon>Hyphomicrobiales</taxon>
        <taxon>Nitrobacteraceae</taxon>
        <taxon>Bradyrhizobium</taxon>
    </lineage>
</organism>
<dbReference type="InterPro" id="IPR051397">
    <property type="entry name" value="Zn-ADH-like_protein"/>
</dbReference>
<proteinExistence type="predicted"/>
<dbReference type="PANTHER" id="PTHR43677:SF4">
    <property type="entry name" value="QUINONE OXIDOREDUCTASE-LIKE PROTEIN 2"/>
    <property type="match status" value="1"/>
</dbReference>
<dbReference type="PANTHER" id="PTHR43677">
    <property type="entry name" value="SHORT-CHAIN DEHYDROGENASE/REDUCTASE"/>
    <property type="match status" value="1"/>
</dbReference>
<dbReference type="InterPro" id="IPR002347">
    <property type="entry name" value="SDR_fam"/>
</dbReference>
<dbReference type="Pfam" id="PF00107">
    <property type="entry name" value="ADH_zinc_N"/>
    <property type="match status" value="1"/>
</dbReference>
<dbReference type="GO" id="GO:0016491">
    <property type="term" value="F:oxidoreductase activity"/>
    <property type="evidence" value="ECO:0007669"/>
    <property type="project" value="InterPro"/>
</dbReference>
<comment type="caution">
    <text evidence="2">The sequence shown here is derived from an EMBL/GenBank/DDBJ whole genome shotgun (WGS) entry which is preliminary data.</text>
</comment>
<dbReference type="SUPFAM" id="SSF51735">
    <property type="entry name" value="NAD(P)-binding Rossmann-fold domains"/>
    <property type="match status" value="1"/>
</dbReference>
<protein>
    <submittedName>
        <fullName evidence="2">Quinone oxidoreductase</fullName>
    </submittedName>
</protein>
<dbReference type="RefSeq" id="WP_057862638.1">
    <property type="nucleotide sequence ID" value="NZ_LLYB01000126.1"/>
</dbReference>
<dbReference type="OrthoDB" id="4190732at2"/>
<dbReference type="AlphaFoldDB" id="A0A0R3MAJ9"/>
<dbReference type="PRINTS" id="PR00081">
    <property type="entry name" value="GDHRDH"/>
</dbReference>
<name>A0A0R3MAJ9_9BRAD</name>
<dbReference type="Proteomes" id="UP000051660">
    <property type="component" value="Unassembled WGS sequence"/>
</dbReference>
<dbReference type="InterPro" id="IPR020843">
    <property type="entry name" value="ER"/>
</dbReference>
<evidence type="ECO:0000313" key="3">
    <source>
        <dbReference type="Proteomes" id="UP000051660"/>
    </source>
</evidence>
<dbReference type="InterPro" id="IPR013154">
    <property type="entry name" value="ADH-like_N"/>
</dbReference>
<dbReference type="SUPFAM" id="SSF50129">
    <property type="entry name" value="GroES-like"/>
    <property type="match status" value="1"/>
</dbReference>
<accession>A0A0R3MAJ9</accession>
<dbReference type="InterPro" id="IPR011032">
    <property type="entry name" value="GroES-like_sf"/>
</dbReference>
<dbReference type="CDD" id="cd08241">
    <property type="entry name" value="QOR1"/>
    <property type="match status" value="1"/>
</dbReference>
<gene>
    <name evidence="2" type="ORF">CQ14_30405</name>
</gene>
<dbReference type="Gene3D" id="3.90.180.10">
    <property type="entry name" value="Medium-chain alcohol dehydrogenases, catalytic domain"/>
    <property type="match status" value="1"/>
</dbReference>
<dbReference type="InterPro" id="IPR036291">
    <property type="entry name" value="NAD(P)-bd_dom_sf"/>
</dbReference>
<sequence>MRAILCKAFKGTDALEFTEVDEPCPAANEVLVDVHAASVSYMDFLMSCGGYQMRPALPYVPGTDAAGIVRACGDRVTRFRPGDRVGCGNWFGAFAERMVARESSVALLPVNVDFIAGSTILNTYLTAWYALIERARLRAGETLLVTGAAGGVGLACVEIAHLIGARVIAVVGSAAKAAMVRTHGAAEVVDHSCEDVGARVKALAGDKGLDVCVDNVGGTLFATLARLMGWNGRLLPIGFTSGEIPSLAMNLPLLKNYSVVGVFVGAWMERDPDEAVRATEAIMAWVGEGKLRPQVDRVLPLQRAGEAMSLVANRSAMGRIVLQVRHDLWRQPVKRAG</sequence>
<dbReference type="SMART" id="SM00829">
    <property type="entry name" value="PKS_ER"/>
    <property type="match status" value="1"/>
</dbReference>
<dbReference type="InterPro" id="IPR013149">
    <property type="entry name" value="ADH-like_C"/>
</dbReference>
<evidence type="ECO:0000259" key="1">
    <source>
        <dbReference type="SMART" id="SM00829"/>
    </source>
</evidence>
<dbReference type="Gene3D" id="3.40.50.720">
    <property type="entry name" value="NAD(P)-binding Rossmann-like Domain"/>
    <property type="match status" value="1"/>
</dbReference>
<dbReference type="EMBL" id="LLYB01000126">
    <property type="protein sequence ID" value="KRR16542.1"/>
    <property type="molecule type" value="Genomic_DNA"/>
</dbReference>
<reference evidence="2 3" key="1">
    <citation type="submission" date="2014-03" db="EMBL/GenBank/DDBJ databases">
        <title>Bradyrhizobium valentinum sp. nov., isolated from effective nodules of Lupinus mariae-josephae, a lupine endemic of basic-lime soils in Eastern Spain.</title>
        <authorList>
            <person name="Duran D."/>
            <person name="Rey L."/>
            <person name="Navarro A."/>
            <person name="Busquets A."/>
            <person name="Imperial J."/>
            <person name="Ruiz-Argueso T."/>
        </authorList>
    </citation>
    <scope>NUCLEOTIDE SEQUENCE [LARGE SCALE GENOMIC DNA]</scope>
    <source>
        <strain evidence="2 3">CCBAU 23086</strain>
    </source>
</reference>
<evidence type="ECO:0000313" key="2">
    <source>
        <dbReference type="EMBL" id="KRR16542.1"/>
    </source>
</evidence>
<dbReference type="Pfam" id="PF08240">
    <property type="entry name" value="ADH_N"/>
    <property type="match status" value="1"/>
</dbReference>